<evidence type="ECO:0000313" key="15">
    <source>
        <dbReference type="EMBL" id="RIJ47397.1"/>
    </source>
</evidence>
<feature type="signal peptide" evidence="12">
    <location>
        <begin position="1"/>
        <end position="20"/>
    </location>
</feature>
<feature type="domain" description="TonB-dependent receptor-like beta-barrel" evidence="13">
    <location>
        <begin position="351"/>
        <end position="773"/>
    </location>
</feature>
<evidence type="ECO:0000256" key="7">
    <source>
        <dbReference type="ARBA" id="ARBA00023136"/>
    </source>
</evidence>
<dbReference type="InterPro" id="IPR012910">
    <property type="entry name" value="Plug_dom"/>
</dbReference>
<keyword evidence="16" id="KW-1185">Reference proteome</keyword>
<sequence>MIKSFCFVLILWLTTLSLHAQNYVKITDSKSGAPIEGVVLISDSFSSQSDENGKANMDGFLPGEKILFKHSSYLSLTTTKEKISKQGNQVILVENPVRLDEVVVSVNRWAESKSEIPHYIQSIQAEQIQHYNPQTSADLLGNQNGIFIQKSQMGGGSPMIRGFSANSILLVVDGIRMNNAIYRSGNLHNVISVDAQSLESAEVIFGPGSVIYGSDALGGVMSFNTVNPKLSTTSTPEASGKVFTRYSSANMEQTVHGTYNLGGEKWGAVLSTTYTDFDDLRMGSQGPDAYLRPQYVANGPFNGFDRIVANDNDLVQKYTGYSQFNLLGKLRYRPSDRFDLVFSANHSRTGDIPRYDRLIEYKNDRLAYAEWYYGPQIWTLASARAQYTAPHLLFDRISLQVGFQDYTESRNDRKLNYENRRSREENVKVLSFNLDFGKDFDEKAELFYGLEAYLNDVGSSGISKDLLSGETENIAPRYPDGSKYNSFAVYSSFKYNVSPKFIFQVGARFTYTQLEGVFDKQYYNFPFDGFDMDNSAFNGNLGVVWHPTEEWQINLHGSTGFRSPNIDDIAKVFDSEPGNVVVPNPDLKPEYARNLEINVLRNIHDHAKFEITGFYSWLKDAMVRRDFSLNGQDYIMYDGELSKVEALVNAESAKIYGLNLNLEILFGNNWRTRHDISLTRGEDSDGFPMRHVPPTFGSSHLVFENQLWYVDLYLNYNGKLGYNDLAPDEKDKPHLYLPDENGNPHLPSWWTLNLKSNYRIHPKITLSAGVENIFDKGYRSYSSGIVAPGVNFMFSALFKI</sequence>
<dbReference type="InterPro" id="IPR037066">
    <property type="entry name" value="Plug_dom_sf"/>
</dbReference>
<evidence type="ECO:0000256" key="2">
    <source>
        <dbReference type="ARBA" id="ARBA00022448"/>
    </source>
</evidence>
<feature type="chain" id="PRO_5017187809" evidence="12">
    <location>
        <begin position="21"/>
        <end position="800"/>
    </location>
</feature>
<evidence type="ECO:0000256" key="6">
    <source>
        <dbReference type="ARBA" id="ARBA00023077"/>
    </source>
</evidence>
<dbReference type="GO" id="GO:0044718">
    <property type="term" value="P:siderophore transmembrane transport"/>
    <property type="evidence" value="ECO:0007669"/>
    <property type="project" value="TreeGrafter"/>
</dbReference>
<protein>
    <submittedName>
        <fullName evidence="15">TonB-dependent receptor</fullName>
    </submittedName>
</protein>
<dbReference type="AlphaFoldDB" id="A0A399SZJ9"/>
<keyword evidence="9 10" id="KW-0998">Cell outer membrane</keyword>
<keyword evidence="8 15" id="KW-0675">Receptor</keyword>
<evidence type="ECO:0000256" key="3">
    <source>
        <dbReference type="ARBA" id="ARBA00022452"/>
    </source>
</evidence>
<accession>A0A399SZJ9</accession>
<keyword evidence="5 12" id="KW-0732">Signal</keyword>
<dbReference type="Proteomes" id="UP000265926">
    <property type="component" value="Unassembled WGS sequence"/>
</dbReference>
<keyword evidence="4 10" id="KW-0812">Transmembrane</keyword>
<gene>
    <name evidence="15" type="ORF">D1614_14885</name>
</gene>
<name>A0A399SZJ9_9BACT</name>
<evidence type="ECO:0000256" key="8">
    <source>
        <dbReference type="ARBA" id="ARBA00023170"/>
    </source>
</evidence>
<evidence type="ECO:0000259" key="13">
    <source>
        <dbReference type="Pfam" id="PF00593"/>
    </source>
</evidence>
<dbReference type="InterPro" id="IPR000531">
    <property type="entry name" value="Beta-barrel_TonB"/>
</dbReference>
<dbReference type="GO" id="GO:0015344">
    <property type="term" value="F:siderophore uptake transmembrane transporter activity"/>
    <property type="evidence" value="ECO:0007669"/>
    <property type="project" value="TreeGrafter"/>
</dbReference>
<evidence type="ECO:0000256" key="1">
    <source>
        <dbReference type="ARBA" id="ARBA00004571"/>
    </source>
</evidence>
<dbReference type="InterPro" id="IPR036942">
    <property type="entry name" value="Beta-barrel_TonB_sf"/>
</dbReference>
<evidence type="ECO:0000313" key="16">
    <source>
        <dbReference type="Proteomes" id="UP000265926"/>
    </source>
</evidence>
<dbReference type="InterPro" id="IPR039426">
    <property type="entry name" value="TonB-dep_rcpt-like"/>
</dbReference>
<dbReference type="Pfam" id="PF00593">
    <property type="entry name" value="TonB_dep_Rec_b-barrel"/>
    <property type="match status" value="1"/>
</dbReference>
<dbReference type="CDD" id="cd01347">
    <property type="entry name" value="ligand_gated_channel"/>
    <property type="match status" value="1"/>
</dbReference>
<evidence type="ECO:0000259" key="14">
    <source>
        <dbReference type="Pfam" id="PF07715"/>
    </source>
</evidence>
<dbReference type="EMBL" id="QWGR01000008">
    <property type="protein sequence ID" value="RIJ47397.1"/>
    <property type="molecule type" value="Genomic_DNA"/>
</dbReference>
<dbReference type="PROSITE" id="PS52016">
    <property type="entry name" value="TONB_DEPENDENT_REC_3"/>
    <property type="match status" value="1"/>
</dbReference>
<evidence type="ECO:0000256" key="9">
    <source>
        <dbReference type="ARBA" id="ARBA00023237"/>
    </source>
</evidence>
<evidence type="ECO:0000256" key="11">
    <source>
        <dbReference type="RuleBase" id="RU003357"/>
    </source>
</evidence>
<comment type="similarity">
    <text evidence="10 11">Belongs to the TonB-dependent receptor family.</text>
</comment>
<keyword evidence="7 10" id="KW-0472">Membrane</keyword>
<dbReference type="RefSeq" id="WP_119438757.1">
    <property type="nucleotide sequence ID" value="NZ_QWGR01000008.1"/>
</dbReference>
<keyword evidence="2 10" id="KW-0813">Transport</keyword>
<dbReference type="Gene3D" id="2.40.170.20">
    <property type="entry name" value="TonB-dependent receptor, beta-barrel domain"/>
    <property type="match status" value="1"/>
</dbReference>
<evidence type="ECO:0000256" key="12">
    <source>
        <dbReference type="SAM" id="SignalP"/>
    </source>
</evidence>
<evidence type="ECO:0000256" key="4">
    <source>
        <dbReference type="ARBA" id="ARBA00022692"/>
    </source>
</evidence>
<reference evidence="15 16" key="1">
    <citation type="submission" date="2018-08" db="EMBL/GenBank/DDBJ databases">
        <title>Pallidiluteibacterium maritimus gen. nov., sp. nov., isolated from coastal sediment.</title>
        <authorList>
            <person name="Zhou L.Y."/>
        </authorList>
    </citation>
    <scope>NUCLEOTIDE SEQUENCE [LARGE SCALE GENOMIC DNA]</scope>
    <source>
        <strain evidence="15 16">XSD2</strain>
    </source>
</reference>
<comment type="subcellular location">
    <subcellularLocation>
        <location evidence="1 10">Cell outer membrane</location>
        <topology evidence="1 10">Multi-pass membrane protein</topology>
    </subcellularLocation>
</comment>
<comment type="caution">
    <text evidence="15">The sequence shown here is derived from an EMBL/GenBank/DDBJ whole genome shotgun (WGS) entry which is preliminary data.</text>
</comment>
<dbReference type="Pfam" id="PF07715">
    <property type="entry name" value="Plug"/>
    <property type="match status" value="1"/>
</dbReference>
<dbReference type="PANTHER" id="PTHR30069">
    <property type="entry name" value="TONB-DEPENDENT OUTER MEMBRANE RECEPTOR"/>
    <property type="match status" value="1"/>
</dbReference>
<dbReference type="SUPFAM" id="SSF56935">
    <property type="entry name" value="Porins"/>
    <property type="match status" value="1"/>
</dbReference>
<dbReference type="Gene3D" id="2.170.130.10">
    <property type="entry name" value="TonB-dependent receptor, plug domain"/>
    <property type="match status" value="1"/>
</dbReference>
<evidence type="ECO:0000256" key="10">
    <source>
        <dbReference type="PROSITE-ProRule" id="PRU01360"/>
    </source>
</evidence>
<keyword evidence="3 10" id="KW-1134">Transmembrane beta strand</keyword>
<keyword evidence="6 11" id="KW-0798">TonB box</keyword>
<evidence type="ECO:0000256" key="5">
    <source>
        <dbReference type="ARBA" id="ARBA00022729"/>
    </source>
</evidence>
<dbReference type="GO" id="GO:0009279">
    <property type="term" value="C:cell outer membrane"/>
    <property type="evidence" value="ECO:0007669"/>
    <property type="project" value="UniProtKB-SubCell"/>
</dbReference>
<dbReference type="PANTHER" id="PTHR30069:SF29">
    <property type="entry name" value="HEMOGLOBIN AND HEMOGLOBIN-HAPTOGLOBIN-BINDING PROTEIN 1-RELATED"/>
    <property type="match status" value="1"/>
</dbReference>
<feature type="domain" description="TonB-dependent receptor plug" evidence="14">
    <location>
        <begin position="113"/>
        <end position="220"/>
    </location>
</feature>
<dbReference type="OrthoDB" id="9795928at2"/>
<organism evidence="15 16">
    <name type="scientific">Maribellus luteus</name>
    <dbReference type="NCBI Taxonomy" id="2305463"/>
    <lineage>
        <taxon>Bacteria</taxon>
        <taxon>Pseudomonadati</taxon>
        <taxon>Bacteroidota</taxon>
        <taxon>Bacteroidia</taxon>
        <taxon>Marinilabiliales</taxon>
        <taxon>Prolixibacteraceae</taxon>
        <taxon>Maribellus</taxon>
    </lineage>
</organism>
<proteinExistence type="inferred from homology"/>